<keyword evidence="4" id="KW-1185">Reference proteome</keyword>
<gene>
    <name evidence="3" type="ORF">RSSM_04128</name>
</gene>
<organism evidence="3 4">
    <name type="scientific">Rhodopirellula sallentina SM41</name>
    <dbReference type="NCBI Taxonomy" id="1263870"/>
    <lineage>
        <taxon>Bacteria</taxon>
        <taxon>Pseudomonadati</taxon>
        <taxon>Planctomycetota</taxon>
        <taxon>Planctomycetia</taxon>
        <taxon>Pirellulales</taxon>
        <taxon>Pirellulaceae</taxon>
        <taxon>Rhodopirellula</taxon>
    </lineage>
</organism>
<feature type="transmembrane region" description="Helical" evidence="2">
    <location>
        <begin position="218"/>
        <end position="236"/>
    </location>
</feature>
<dbReference type="OrthoDB" id="246483at2"/>
<dbReference type="AlphaFoldDB" id="M5TYX1"/>
<protein>
    <submittedName>
        <fullName evidence="3">Putative membrane protein</fullName>
    </submittedName>
</protein>
<dbReference type="PATRIC" id="fig|1263870.3.peg.4372"/>
<feature type="transmembrane region" description="Helical" evidence="2">
    <location>
        <begin position="151"/>
        <end position="173"/>
    </location>
</feature>
<feature type="compositionally biased region" description="Basic residues" evidence="1">
    <location>
        <begin position="584"/>
        <end position="599"/>
    </location>
</feature>
<dbReference type="Proteomes" id="UP000011885">
    <property type="component" value="Unassembled WGS sequence"/>
</dbReference>
<sequence>MLQSRRIDDRRRRVMLTSASVSASAPSAASRTRMEQLREARRPALAYGSRVRKCLRGRWFSLVPVQRTTVAKLFSVLSIIALALILLNDATARFATLADRPSFVRVFRITEYGSLGRYFTGVMYLALAGSGWMIYQLRRFRNDDFGGHYRVWQWIVSLALISSIGHVVPILAMLGEAIEWVMGKRIALSGRDWIGLFLIIGGAILAMRSIAEMRRYRVSVSLLVVGWLWSTLPISVDWNILTTNTNLRWTLVTSSNLLAVTFWFAASVTYLRSLYFEVRGIEPSAGIIQRLNDSFARRAQERSEAKEEAAGKSPQKPTAKSTARKPAAPKAKTNVAKASTPQTHDADTDDDNEANQSDASDTNAAPKEKRRWFGLLGPAKPKPPKAKKQSSNDSDAASSAEDDAAEPIARTPAKASSVTKETATAGSIDEDSDEGDTNTKSPKKKRSWLPSLRRKAKPAQTDASDESDDQDSNAIDDARVATNKSARPSPPSETDSDEESTDAPKKKSFGLGSLLRRKKKAPADEGAETNDDASSATPSGQSSRPQNAASVKSQPTANQDADDSDDSEPMSEDDIDWSSMNKAERRRMRKQLKRSGRAA</sequence>
<proteinExistence type="predicted"/>
<evidence type="ECO:0000313" key="3">
    <source>
        <dbReference type="EMBL" id="EMI54417.1"/>
    </source>
</evidence>
<keyword evidence="2" id="KW-1133">Transmembrane helix</keyword>
<name>M5TYX1_9BACT</name>
<comment type="caution">
    <text evidence="3">The sequence shown here is derived from an EMBL/GenBank/DDBJ whole genome shotgun (WGS) entry which is preliminary data.</text>
</comment>
<accession>M5TYX1</accession>
<feature type="region of interest" description="Disordered" evidence="1">
    <location>
        <begin position="298"/>
        <end position="599"/>
    </location>
</feature>
<feature type="compositionally biased region" description="Polar residues" evidence="1">
    <location>
        <begin position="354"/>
        <end position="363"/>
    </location>
</feature>
<feature type="compositionally biased region" description="Low complexity" evidence="1">
    <location>
        <begin position="316"/>
        <end position="333"/>
    </location>
</feature>
<keyword evidence="2" id="KW-0812">Transmembrane</keyword>
<evidence type="ECO:0000313" key="4">
    <source>
        <dbReference type="Proteomes" id="UP000011885"/>
    </source>
</evidence>
<feature type="transmembrane region" description="Helical" evidence="2">
    <location>
        <begin position="115"/>
        <end position="135"/>
    </location>
</feature>
<evidence type="ECO:0000256" key="1">
    <source>
        <dbReference type="SAM" id="MobiDB-lite"/>
    </source>
</evidence>
<feature type="compositionally biased region" description="Basic residues" evidence="1">
    <location>
        <begin position="441"/>
        <end position="457"/>
    </location>
</feature>
<feature type="compositionally biased region" description="Basic and acidic residues" evidence="1">
    <location>
        <begin position="298"/>
        <end position="310"/>
    </location>
</feature>
<evidence type="ECO:0000256" key="2">
    <source>
        <dbReference type="SAM" id="Phobius"/>
    </source>
</evidence>
<feature type="compositionally biased region" description="Polar residues" evidence="1">
    <location>
        <begin position="532"/>
        <end position="559"/>
    </location>
</feature>
<feature type="transmembrane region" description="Helical" evidence="2">
    <location>
        <begin position="248"/>
        <end position="271"/>
    </location>
</feature>
<feature type="compositionally biased region" description="Polar residues" evidence="1">
    <location>
        <begin position="414"/>
        <end position="425"/>
    </location>
</feature>
<dbReference type="RefSeq" id="WP_008682263.1">
    <property type="nucleotide sequence ID" value="NZ_ANOH01000278.1"/>
</dbReference>
<keyword evidence="2" id="KW-0472">Membrane</keyword>
<dbReference type="EMBL" id="ANOH01000278">
    <property type="protein sequence ID" value="EMI54417.1"/>
    <property type="molecule type" value="Genomic_DNA"/>
</dbReference>
<feature type="compositionally biased region" description="Acidic residues" evidence="1">
    <location>
        <begin position="560"/>
        <end position="576"/>
    </location>
</feature>
<reference evidence="3 4" key="1">
    <citation type="journal article" date="2013" name="Mar. Genomics">
        <title>Expression of sulfatases in Rhodopirellula baltica and the diversity of sulfatases in the genus Rhodopirellula.</title>
        <authorList>
            <person name="Wegner C.E."/>
            <person name="Richter-Heitmann T."/>
            <person name="Klindworth A."/>
            <person name="Klockow C."/>
            <person name="Richter M."/>
            <person name="Achstetter T."/>
            <person name="Glockner F.O."/>
            <person name="Harder J."/>
        </authorList>
    </citation>
    <scope>NUCLEOTIDE SEQUENCE [LARGE SCALE GENOMIC DNA]</scope>
    <source>
        <strain evidence="3 4">SM41</strain>
    </source>
</reference>
<feature type="transmembrane region" description="Helical" evidence="2">
    <location>
        <begin position="193"/>
        <end position="211"/>
    </location>
</feature>